<comment type="caution">
    <text evidence="11">The sequence shown here is derived from an EMBL/GenBank/DDBJ whole genome shotgun (WGS) entry which is preliminary data.</text>
</comment>
<dbReference type="InterPro" id="IPR050957">
    <property type="entry name" value="BMP_lipoprotein"/>
</dbReference>
<dbReference type="AlphaFoldDB" id="A0A5C8EHP3"/>
<feature type="signal peptide" evidence="9">
    <location>
        <begin position="1"/>
        <end position="23"/>
    </location>
</feature>
<comment type="similarity">
    <text evidence="2">Belongs to the BMP lipoprotein family.</text>
</comment>
<reference evidence="11 12" key="1">
    <citation type="journal article" date="1992" name="Lakartidningen">
        <title>[Penicillin V and not amoxicillin is the first choice preparation in acute otitis].</title>
        <authorList>
            <person name="Kamme C."/>
            <person name="Lundgren K."/>
            <person name="Prellner K."/>
        </authorList>
    </citation>
    <scope>NUCLEOTIDE SEQUENCE [LARGE SCALE GENOMIC DNA]</scope>
    <source>
        <strain evidence="11 12">PC5538III-hc</strain>
    </source>
</reference>
<keyword evidence="3" id="KW-0813">Transport</keyword>
<evidence type="ECO:0000256" key="3">
    <source>
        <dbReference type="ARBA" id="ARBA00022448"/>
    </source>
</evidence>
<dbReference type="Pfam" id="PF02608">
    <property type="entry name" value="Bmp"/>
    <property type="match status" value="1"/>
</dbReference>
<dbReference type="PANTHER" id="PTHR34296">
    <property type="entry name" value="TRANSCRIPTIONAL ACTIVATOR PROTEIN MED"/>
    <property type="match status" value="1"/>
</dbReference>
<dbReference type="Proteomes" id="UP000323176">
    <property type="component" value="Unassembled WGS sequence"/>
</dbReference>
<dbReference type="Gene3D" id="3.40.50.2300">
    <property type="match status" value="2"/>
</dbReference>
<accession>A0A5C8EHP3</accession>
<evidence type="ECO:0000313" key="12">
    <source>
        <dbReference type="Proteomes" id="UP000323176"/>
    </source>
</evidence>
<dbReference type="GO" id="GO:0005886">
    <property type="term" value="C:plasma membrane"/>
    <property type="evidence" value="ECO:0007669"/>
    <property type="project" value="UniProtKB-SubCell"/>
</dbReference>
<gene>
    <name evidence="11" type="ORF">EPJ72_11135</name>
</gene>
<dbReference type="InterPro" id="IPR003760">
    <property type="entry name" value="PnrA-like"/>
</dbReference>
<dbReference type="RefSeq" id="WP_147732213.1">
    <property type="nucleotide sequence ID" value="NZ_JAWLPT010000001.1"/>
</dbReference>
<protein>
    <submittedName>
        <fullName evidence="11">BMP family ABC transporter substrate-binding protein</fullName>
    </submittedName>
</protein>
<dbReference type="PROSITE" id="PS51257">
    <property type="entry name" value="PROKAR_LIPOPROTEIN"/>
    <property type="match status" value="1"/>
</dbReference>
<evidence type="ECO:0000256" key="2">
    <source>
        <dbReference type="ARBA" id="ARBA00008610"/>
    </source>
</evidence>
<evidence type="ECO:0000256" key="6">
    <source>
        <dbReference type="ARBA" id="ARBA00023136"/>
    </source>
</evidence>
<keyword evidence="8" id="KW-0449">Lipoprotein</keyword>
<organism evidence="11 12">
    <name type="scientific">Brachyspira pilosicoli</name>
    <name type="common">Serpulina pilosicoli</name>
    <dbReference type="NCBI Taxonomy" id="52584"/>
    <lineage>
        <taxon>Bacteria</taxon>
        <taxon>Pseudomonadati</taxon>
        <taxon>Spirochaetota</taxon>
        <taxon>Spirochaetia</taxon>
        <taxon>Brachyspirales</taxon>
        <taxon>Brachyspiraceae</taxon>
        <taxon>Brachyspira</taxon>
    </lineage>
</organism>
<dbReference type="EMBL" id="SAXY01000066">
    <property type="protein sequence ID" value="TXJ37253.1"/>
    <property type="molecule type" value="Genomic_DNA"/>
</dbReference>
<comment type="subcellular location">
    <subcellularLocation>
        <location evidence="1">Cell membrane</location>
        <topology evidence="1">Lipid-anchor</topology>
    </subcellularLocation>
</comment>
<keyword evidence="7" id="KW-0564">Palmitate</keyword>
<evidence type="ECO:0000256" key="1">
    <source>
        <dbReference type="ARBA" id="ARBA00004193"/>
    </source>
</evidence>
<name>A0A5C8EHP3_BRAPL</name>
<evidence type="ECO:0000256" key="7">
    <source>
        <dbReference type="ARBA" id="ARBA00023139"/>
    </source>
</evidence>
<evidence type="ECO:0000259" key="10">
    <source>
        <dbReference type="Pfam" id="PF02608"/>
    </source>
</evidence>
<dbReference type="OrthoDB" id="9769871at2"/>
<evidence type="ECO:0000256" key="8">
    <source>
        <dbReference type="ARBA" id="ARBA00023288"/>
    </source>
</evidence>
<dbReference type="InterPro" id="IPR028082">
    <property type="entry name" value="Peripla_BP_I"/>
</dbReference>
<feature type="domain" description="ABC transporter substrate-binding protein PnrA-like" evidence="10">
    <location>
        <begin position="44"/>
        <end position="337"/>
    </location>
</feature>
<keyword evidence="6" id="KW-0472">Membrane</keyword>
<proteinExistence type="inferred from homology"/>
<evidence type="ECO:0000256" key="4">
    <source>
        <dbReference type="ARBA" id="ARBA00022475"/>
    </source>
</evidence>
<evidence type="ECO:0000313" key="11">
    <source>
        <dbReference type="EMBL" id="TXJ37253.1"/>
    </source>
</evidence>
<dbReference type="PANTHER" id="PTHR34296:SF2">
    <property type="entry name" value="ABC TRANSPORTER GUANOSINE-BINDING PROTEIN NUPN"/>
    <property type="match status" value="1"/>
</dbReference>
<evidence type="ECO:0000256" key="5">
    <source>
        <dbReference type="ARBA" id="ARBA00022729"/>
    </source>
</evidence>
<dbReference type="SUPFAM" id="SSF53822">
    <property type="entry name" value="Periplasmic binding protein-like I"/>
    <property type="match status" value="1"/>
</dbReference>
<feature type="chain" id="PRO_5022742023" evidence="9">
    <location>
        <begin position="24"/>
        <end position="339"/>
    </location>
</feature>
<keyword evidence="4" id="KW-1003">Cell membrane</keyword>
<sequence length="339" mass="36799">MKKYLLIILACFIVFGCGNNSNATNDTSNTKSKIKIAAISGYFGQGFGKSMVAGLERARDELGIELKIVDVGTRSLDYEDQLSSLAQTGEYSLIFLMGWELANALEVVSKSFPEQKFVFVDGVLENPNVYYVNFAEEQGSFLVGVMAALMTTRTDIANINPDKAVGFVGGRDIPVIRNFLNGYIQGVKYIDPNIEVKEVFTGTFDDPARGSELAQSLYSGNVDIVYSVAGPSGEGVLQAAGAAKKYAVGVDVDQCASAPGYISGSMLKRADVGVYDMIEQYVKNPDLAPGVFTYDIIKGGVQLCNDEYMKAIVPQDIIDKIEEIRQKVVNGEIKIESIM</sequence>
<evidence type="ECO:0000256" key="9">
    <source>
        <dbReference type="SAM" id="SignalP"/>
    </source>
</evidence>
<keyword evidence="5 9" id="KW-0732">Signal</keyword>